<accession>A0AAW1S5M3</accession>
<organism evidence="1 2">
    <name type="scientific">Apatococcus lobatus</name>
    <dbReference type="NCBI Taxonomy" id="904363"/>
    <lineage>
        <taxon>Eukaryota</taxon>
        <taxon>Viridiplantae</taxon>
        <taxon>Chlorophyta</taxon>
        <taxon>core chlorophytes</taxon>
        <taxon>Trebouxiophyceae</taxon>
        <taxon>Chlorellales</taxon>
        <taxon>Chlorellaceae</taxon>
        <taxon>Apatococcus</taxon>
    </lineage>
</organism>
<keyword evidence="2" id="KW-1185">Reference proteome</keyword>
<comment type="caution">
    <text evidence="1">The sequence shown here is derived from an EMBL/GenBank/DDBJ whole genome shotgun (WGS) entry which is preliminary data.</text>
</comment>
<reference evidence="1 2" key="1">
    <citation type="journal article" date="2024" name="Nat. Commun.">
        <title>Phylogenomics reveals the evolutionary origins of lichenization in chlorophyte algae.</title>
        <authorList>
            <person name="Puginier C."/>
            <person name="Libourel C."/>
            <person name="Otte J."/>
            <person name="Skaloud P."/>
            <person name="Haon M."/>
            <person name="Grisel S."/>
            <person name="Petersen M."/>
            <person name="Berrin J.G."/>
            <person name="Delaux P.M."/>
            <person name="Dal Grande F."/>
            <person name="Keller J."/>
        </authorList>
    </citation>
    <scope>NUCLEOTIDE SEQUENCE [LARGE SCALE GENOMIC DNA]</scope>
    <source>
        <strain evidence="1 2">SAG 2145</strain>
    </source>
</reference>
<proteinExistence type="predicted"/>
<dbReference type="EMBL" id="JALJOS010000003">
    <property type="protein sequence ID" value="KAK9841695.1"/>
    <property type="molecule type" value="Genomic_DNA"/>
</dbReference>
<dbReference type="AlphaFoldDB" id="A0AAW1S5M3"/>
<evidence type="ECO:0000313" key="1">
    <source>
        <dbReference type="EMBL" id="KAK9841695.1"/>
    </source>
</evidence>
<sequence>MIDSTPRLREQLLQRPTSATPVGLLPAQPSSSCVKTLYSGADCRDRLRHSNLWLRATNRAEPLEEPHLNATPLATAAVQYEAFTSEQASDDIPYSLEDTRVRLFIVDVLHAAQ</sequence>
<evidence type="ECO:0000313" key="2">
    <source>
        <dbReference type="Proteomes" id="UP001438707"/>
    </source>
</evidence>
<gene>
    <name evidence="1" type="ORF">WJX74_010246</name>
</gene>
<name>A0AAW1S5M3_9CHLO</name>
<protein>
    <submittedName>
        <fullName evidence="1">Uncharacterized protein</fullName>
    </submittedName>
</protein>
<dbReference type="Proteomes" id="UP001438707">
    <property type="component" value="Unassembled WGS sequence"/>
</dbReference>